<evidence type="ECO:0000256" key="3">
    <source>
        <dbReference type="ARBA" id="ARBA00022448"/>
    </source>
</evidence>
<evidence type="ECO:0000256" key="2">
    <source>
        <dbReference type="ARBA" id="ARBA00004141"/>
    </source>
</evidence>
<dbReference type="PANTHER" id="PTHR15422:SF24">
    <property type="entry name" value="DOMON RELATED DOMAIN-CONTAINING PROTEIN"/>
    <property type="match status" value="1"/>
</dbReference>
<evidence type="ECO:0000256" key="1">
    <source>
        <dbReference type="ARBA" id="ARBA00001970"/>
    </source>
</evidence>
<keyword evidence="5 11" id="KW-0812">Transmembrane</keyword>
<evidence type="ECO:0000256" key="6">
    <source>
        <dbReference type="ARBA" id="ARBA00022723"/>
    </source>
</evidence>
<keyword evidence="3" id="KW-0813">Transport</keyword>
<protein>
    <recommendedName>
        <fullName evidence="13">Cytochrome b561 domain-containing protein</fullName>
    </recommendedName>
</protein>
<feature type="transmembrane region" description="Helical" evidence="11">
    <location>
        <begin position="127"/>
        <end position="147"/>
    </location>
</feature>
<accession>A0A5P1F0L8</accession>
<dbReference type="Gene3D" id="1.20.120.1770">
    <property type="match status" value="1"/>
</dbReference>
<evidence type="ECO:0000256" key="7">
    <source>
        <dbReference type="ARBA" id="ARBA00022982"/>
    </source>
</evidence>
<keyword evidence="10 11" id="KW-0472">Membrane</keyword>
<dbReference type="CDD" id="cd08760">
    <property type="entry name" value="Cyt_b561_FRRS1_like"/>
    <property type="match status" value="1"/>
</dbReference>
<dbReference type="GO" id="GO:0020037">
    <property type="term" value="F:heme binding"/>
    <property type="evidence" value="ECO:0007669"/>
    <property type="project" value="TreeGrafter"/>
</dbReference>
<feature type="signal peptide" evidence="12">
    <location>
        <begin position="1"/>
        <end position="28"/>
    </location>
</feature>
<name>A0A5P1F0L8_ASPOF</name>
<comment type="subcellular location">
    <subcellularLocation>
        <location evidence="2">Membrane</location>
        <topology evidence="2">Multi-pass membrane protein</topology>
    </subcellularLocation>
</comment>
<evidence type="ECO:0000256" key="4">
    <source>
        <dbReference type="ARBA" id="ARBA00022617"/>
    </source>
</evidence>
<evidence type="ECO:0000259" key="13">
    <source>
        <dbReference type="PROSITE" id="PS50939"/>
    </source>
</evidence>
<comment type="cofactor">
    <cofactor evidence="1">
        <name>heme b</name>
        <dbReference type="ChEBI" id="CHEBI:60344"/>
    </cofactor>
</comment>
<proteinExistence type="predicted"/>
<dbReference type="Pfam" id="PF03188">
    <property type="entry name" value="Cytochrom_B561"/>
    <property type="match status" value="1"/>
</dbReference>
<feature type="domain" description="Cytochrome b561" evidence="13">
    <location>
        <begin position="22"/>
        <end position="222"/>
    </location>
</feature>
<evidence type="ECO:0000256" key="8">
    <source>
        <dbReference type="ARBA" id="ARBA00022989"/>
    </source>
</evidence>
<keyword evidence="9" id="KW-0408">Iron</keyword>
<dbReference type="InterPro" id="IPR045150">
    <property type="entry name" value="CYB561D1/2"/>
</dbReference>
<evidence type="ECO:0000256" key="12">
    <source>
        <dbReference type="SAM" id="SignalP"/>
    </source>
</evidence>
<dbReference type="PROSITE" id="PS50939">
    <property type="entry name" value="CYTOCHROME_B561"/>
    <property type="match status" value="1"/>
</dbReference>
<dbReference type="InterPro" id="IPR006593">
    <property type="entry name" value="Cyt_b561/ferric_Rdtase_TM"/>
</dbReference>
<dbReference type="SMART" id="SM00665">
    <property type="entry name" value="B561"/>
    <property type="match status" value="1"/>
</dbReference>
<dbReference type="GO" id="GO:0140575">
    <property type="term" value="F:transmembrane monodehydroascorbate reductase activity"/>
    <property type="evidence" value="ECO:0007669"/>
    <property type="project" value="InterPro"/>
</dbReference>
<dbReference type="OrthoDB" id="19261at2759"/>
<feature type="transmembrane region" description="Helical" evidence="11">
    <location>
        <begin position="159"/>
        <end position="182"/>
    </location>
</feature>
<feature type="chain" id="PRO_5024465763" description="Cytochrome b561 domain-containing protein" evidence="12">
    <location>
        <begin position="29"/>
        <end position="258"/>
    </location>
</feature>
<keyword evidence="12" id="KW-0732">Signal</keyword>
<keyword evidence="4" id="KW-0349">Heme</keyword>
<dbReference type="PANTHER" id="PTHR15422">
    <property type="entry name" value="OS05G0565100 PROTEIN"/>
    <property type="match status" value="1"/>
</dbReference>
<evidence type="ECO:0000256" key="10">
    <source>
        <dbReference type="ARBA" id="ARBA00023136"/>
    </source>
</evidence>
<evidence type="ECO:0000313" key="14">
    <source>
        <dbReference type="EMBL" id="ONK69970.1"/>
    </source>
</evidence>
<dbReference type="EMBL" id="CM007385">
    <property type="protein sequence ID" value="ONK69970.1"/>
    <property type="molecule type" value="Genomic_DNA"/>
</dbReference>
<dbReference type="GO" id="GO:0046872">
    <property type="term" value="F:metal ion binding"/>
    <property type="evidence" value="ECO:0007669"/>
    <property type="project" value="UniProtKB-KW"/>
</dbReference>
<evidence type="ECO:0000256" key="5">
    <source>
        <dbReference type="ARBA" id="ARBA00022692"/>
    </source>
</evidence>
<keyword evidence="6" id="KW-0479">Metal-binding</keyword>
<dbReference type="OMA" id="RIVFYVH"/>
<dbReference type="Proteomes" id="UP000243459">
    <property type="component" value="Chromosome 5"/>
</dbReference>
<evidence type="ECO:0000256" key="11">
    <source>
        <dbReference type="SAM" id="Phobius"/>
    </source>
</evidence>
<dbReference type="Gramene" id="ONK69970">
    <property type="protein sequence ID" value="ONK69970"/>
    <property type="gene ID" value="A4U43_C05F28850"/>
</dbReference>
<feature type="transmembrane region" description="Helical" evidence="11">
    <location>
        <begin position="62"/>
        <end position="81"/>
    </location>
</feature>
<sequence>MLASRRKNTSVLLSGFAILVFLSELVDSSTESRRSVHTHKITQPHSSKITPQLSFQIKLHAFLLWASVGFLMPIGILVIRMSQRVECGQRLKILFYSHVILQIVSVLLATAGAVLSVKNFENSFNNAHQRIGLAFYALLLIQPLIGLFRPHRGVKVRSLWYFAHWLLGTGICIAGIMNIYIGLHAYHKKTSRSVKLWTILFTMEVVAFAFIYLFQDRWDYMRKQGVILGQEQIAPTDHSTPPRIKSPKELGVMLQMVD</sequence>
<keyword evidence="7" id="KW-0249">Electron transport</keyword>
<dbReference type="AlphaFoldDB" id="A0A5P1F0L8"/>
<feature type="transmembrane region" description="Helical" evidence="11">
    <location>
        <begin position="93"/>
        <end position="115"/>
    </location>
</feature>
<gene>
    <name evidence="14" type="ORF">A4U43_C05F28850</name>
</gene>
<keyword evidence="15" id="KW-1185">Reference proteome</keyword>
<feature type="transmembrane region" description="Helical" evidence="11">
    <location>
        <begin position="194"/>
        <end position="214"/>
    </location>
</feature>
<evidence type="ECO:0000313" key="15">
    <source>
        <dbReference type="Proteomes" id="UP000243459"/>
    </source>
</evidence>
<dbReference type="GO" id="GO:0016020">
    <property type="term" value="C:membrane"/>
    <property type="evidence" value="ECO:0007669"/>
    <property type="project" value="UniProtKB-SubCell"/>
</dbReference>
<keyword evidence="8 11" id="KW-1133">Transmembrane helix</keyword>
<evidence type="ECO:0000256" key="9">
    <source>
        <dbReference type="ARBA" id="ARBA00023004"/>
    </source>
</evidence>
<reference evidence="15" key="1">
    <citation type="journal article" date="2017" name="Nat. Commun.">
        <title>The asparagus genome sheds light on the origin and evolution of a young Y chromosome.</title>
        <authorList>
            <person name="Harkess A."/>
            <person name="Zhou J."/>
            <person name="Xu C."/>
            <person name="Bowers J.E."/>
            <person name="Van der Hulst R."/>
            <person name="Ayyampalayam S."/>
            <person name="Mercati F."/>
            <person name="Riccardi P."/>
            <person name="McKain M.R."/>
            <person name="Kakrana A."/>
            <person name="Tang H."/>
            <person name="Ray J."/>
            <person name="Groenendijk J."/>
            <person name="Arikit S."/>
            <person name="Mathioni S.M."/>
            <person name="Nakano M."/>
            <person name="Shan H."/>
            <person name="Telgmann-Rauber A."/>
            <person name="Kanno A."/>
            <person name="Yue Z."/>
            <person name="Chen H."/>
            <person name="Li W."/>
            <person name="Chen Y."/>
            <person name="Xu X."/>
            <person name="Zhang Y."/>
            <person name="Luo S."/>
            <person name="Chen H."/>
            <person name="Gao J."/>
            <person name="Mao Z."/>
            <person name="Pires J.C."/>
            <person name="Luo M."/>
            <person name="Kudrna D."/>
            <person name="Wing R.A."/>
            <person name="Meyers B.C."/>
            <person name="Yi K."/>
            <person name="Kong H."/>
            <person name="Lavrijsen P."/>
            <person name="Sunseri F."/>
            <person name="Falavigna A."/>
            <person name="Ye Y."/>
            <person name="Leebens-Mack J.H."/>
            <person name="Chen G."/>
        </authorList>
    </citation>
    <scope>NUCLEOTIDE SEQUENCE [LARGE SCALE GENOMIC DNA]</scope>
    <source>
        <strain evidence="15">cv. DH0086</strain>
    </source>
</reference>
<organism evidence="14 15">
    <name type="scientific">Asparagus officinalis</name>
    <name type="common">Garden asparagus</name>
    <dbReference type="NCBI Taxonomy" id="4686"/>
    <lineage>
        <taxon>Eukaryota</taxon>
        <taxon>Viridiplantae</taxon>
        <taxon>Streptophyta</taxon>
        <taxon>Embryophyta</taxon>
        <taxon>Tracheophyta</taxon>
        <taxon>Spermatophyta</taxon>
        <taxon>Magnoliopsida</taxon>
        <taxon>Liliopsida</taxon>
        <taxon>Asparagales</taxon>
        <taxon>Asparagaceae</taxon>
        <taxon>Asparagoideae</taxon>
        <taxon>Asparagus</taxon>
    </lineage>
</organism>